<dbReference type="PANTHER" id="PTHR43540:SF1">
    <property type="entry name" value="ISOCHORISMATASE HYDROLASE"/>
    <property type="match status" value="1"/>
</dbReference>
<dbReference type="InterPro" id="IPR050272">
    <property type="entry name" value="Isochorismatase-like_hydrls"/>
</dbReference>
<keyword evidence="1" id="KW-0378">Hydrolase</keyword>
<proteinExistence type="predicted"/>
<name>A0ABV7YNM9_9ACTN</name>
<comment type="caution">
    <text evidence="3">The sequence shown here is derived from an EMBL/GenBank/DDBJ whole genome shotgun (WGS) entry which is preliminary data.</text>
</comment>
<evidence type="ECO:0000259" key="2">
    <source>
        <dbReference type="Pfam" id="PF00857"/>
    </source>
</evidence>
<sequence length="184" mass="18963">MEPVTALVVVDVQRGFVTGTAPVPSASALLSSLSSLLDAARSAGALVVHLQNDGPPGSTDEPGTPTWELHFAPLGGEPVVRKPEDDGFAGTPLGSLLESSSVKRLAVCGLMSEMCVAATARTALAREYGVVLPHDSHATFDVPPSDAFPTPVPAAVASRVVEWSLGSEVELVPSWSDVPFGPRA</sequence>
<accession>A0ABV7YNM9</accession>
<dbReference type="EMBL" id="JBHRZH010000045">
    <property type="protein sequence ID" value="MFC3766002.1"/>
    <property type="molecule type" value="Genomic_DNA"/>
</dbReference>
<organism evidence="3 4">
    <name type="scientific">Tenggerimyces flavus</name>
    <dbReference type="NCBI Taxonomy" id="1708749"/>
    <lineage>
        <taxon>Bacteria</taxon>
        <taxon>Bacillati</taxon>
        <taxon>Actinomycetota</taxon>
        <taxon>Actinomycetes</taxon>
        <taxon>Propionibacteriales</taxon>
        <taxon>Nocardioidaceae</taxon>
        <taxon>Tenggerimyces</taxon>
    </lineage>
</organism>
<gene>
    <name evidence="3" type="ORF">ACFOUW_34565</name>
</gene>
<evidence type="ECO:0000256" key="1">
    <source>
        <dbReference type="ARBA" id="ARBA00022801"/>
    </source>
</evidence>
<feature type="domain" description="Isochorismatase-like" evidence="2">
    <location>
        <begin position="5"/>
        <end position="143"/>
    </location>
</feature>
<dbReference type="PANTHER" id="PTHR43540">
    <property type="entry name" value="PEROXYUREIDOACRYLATE/UREIDOACRYLATE AMIDOHYDROLASE-RELATED"/>
    <property type="match status" value="1"/>
</dbReference>
<evidence type="ECO:0000313" key="4">
    <source>
        <dbReference type="Proteomes" id="UP001595699"/>
    </source>
</evidence>
<dbReference type="RefSeq" id="WP_205120486.1">
    <property type="nucleotide sequence ID" value="NZ_JAFBCM010000001.1"/>
</dbReference>
<evidence type="ECO:0000313" key="3">
    <source>
        <dbReference type="EMBL" id="MFC3766002.1"/>
    </source>
</evidence>
<protein>
    <submittedName>
        <fullName evidence="3">Isochorismatase family protein</fullName>
    </submittedName>
</protein>
<dbReference type="InterPro" id="IPR036380">
    <property type="entry name" value="Isochorismatase-like_sf"/>
</dbReference>
<dbReference type="Gene3D" id="3.40.50.850">
    <property type="entry name" value="Isochorismatase-like"/>
    <property type="match status" value="1"/>
</dbReference>
<keyword evidence="4" id="KW-1185">Reference proteome</keyword>
<dbReference type="Proteomes" id="UP001595699">
    <property type="component" value="Unassembled WGS sequence"/>
</dbReference>
<dbReference type="InterPro" id="IPR000868">
    <property type="entry name" value="Isochorismatase-like_dom"/>
</dbReference>
<reference evidence="4" key="1">
    <citation type="journal article" date="2019" name="Int. J. Syst. Evol. Microbiol.">
        <title>The Global Catalogue of Microorganisms (GCM) 10K type strain sequencing project: providing services to taxonomists for standard genome sequencing and annotation.</title>
        <authorList>
            <consortium name="The Broad Institute Genomics Platform"/>
            <consortium name="The Broad Institute Genome Sequencing Center for Infectious Disease"/>
            <person name="Wu L."/>
            <person name="Ma J."/>
        </authorList>
    </citation>
    <scope>NUCLEOTIDE SEQUENCE [LARGE SCALE GENOMIC DNA]</scope>
    <source>
        <strain evidence="4">CGMCC 4.7241</strain>
    </source>
</reference>
<dbReference type="SUPFAM" id="SSF52499">
    <property type="entry name" value="Isochorismatase-like hydrolases"/>
    <property type="match status" value="1"/>
</dbReference>
<dbReference type="Pfam" id="PF00857">
    <property type="entry name" value="Isochorismatase"/>
    <property type="match status" value="1"/>
</dbReference>